<dbReference type="SUPFAM" id="SSF52047">
    <property type="entry name" value="RNI-like"/>
    <property type="match status" value="1"/>
</dbReference>
<evidence type="ECO:0000313" key="3">
    <source>
        <dbReference type="Proteomes" id="UP000821866"/>
    </source>
</evidence>
<dbReference type="PANTHER" id="PTHR24114">
    <property type="entry name" value="LEUCINE RICH REPEAT FAMILY PROTEIN"/>
    <property type="match status" value="1"/>
</dbReference>
<dbReference type="InterPro" id="IPR052394">
    <property type="entry name" value="LRR-containing"/>
</dbReference>
<organism evidence="2 3">
    <name type="scientific">Rhipicephalus microplus</name>
    <name type="common">Cattle tick</name>
    <name type="synonym">Boophilus microplus</name>
    <dbReference type="NCBI Taxonomy" id="6941"/>
    <lineage>
        <taxon>Eukaryota</taxon>
        <taxon>Metazoa</taxon>
        <taxon>Ecdysozoa</taxon>
        <taxon>Arthropoda</taxon>
        <taxon>Chelicerata</taxon>
        <taxon>Arachnida</taxon>
        <taxon>Acari</taxon>
        <taxon>Parasitiformes</taxon>
        <taxon>Ixodida</taxon>
        <taxon>Ixodoidea</taxon>
        <taxon>Ixodidae</taxon>
        <taxon>Rhipicephalinae</taxon>
        <taxon>Rhipicephalus</taxon>
        <taxon>Boophilus</taxon>
    </lineage>
</organism>
<dbReference type="InterPro" id="IPR001611">
    <property type="entry name" value="Leu-rich_rpt"/>
</dbReference>
<reference evidence="2" key="2">
    <citation type="submission" date="2021-09" db="EMBL/GenBank/DDBJ databases">
        <authorList>
            <person name="Jia N."/>
            <person name="Wang J."/>
            <person name="Shi W."/>
            <person name="Du L."/>
            <person name="Sun Y."/>
            <person name="Zhan W."/>
            <person name="Jiang J."/>
            <person name="Wang Q."/>
            <person name="Zhang B."/>
            <person name="Ji P."/>
            <person name="Sakyi L.B."/>
            <person name="Cui X."/>
            <person name="Yuan T."/>
            <person name="Jiang B."/>
            <person name="Yang W."/>
            <person name="Lam T.T.-Y."/>
            <person name="Chang Q."/>
            <person name="Ding S."/>
            <person name="Wang X."/>
            <person name="Zhu J."/>
            <person name="Ruan X."/>
            <person name="Zhao L."/>
            <person name="Wei J."/>
            <person name="Que T."/>
            <person name="Du C."/>
            <person name="Cheng J."/>
            <person name="Dai P."/>
            <person name="Han X."/>
            <person name="Huang E."/>
            <person name="Gao Y."/>
            <person name="Liu J."/>
            <person name="Shao H."/>
            <person name="Ye R."/>
            <person name="Li L."/>
            <person name="Wei W."/>
            <person name="Wang X."/>
            <person name="Wang C."/>
            <person name="Huo Q."/>
            <person name="Li W."/>
            <person name="Guo W."/>
            <person name="Chen H."/>
            <person name="Chen S."/>
            <person name="Zhou L."/>
            <person name="Zhou L."/>
            <person name="Ni X."/>
            <person name="Tian J."/>
            <person name="Zhou Y."/>
            <person name="Sheng Y."/>
            <person name="Liu T."/>
            <person name="Pan Y."/>
            <person name="Xia L."/>
            <person name="Li J."/>
            <person name="Zhao F."/>
            <person name="Cao W."/>
        </authorList>
    </citation>
    <scope>NUCLEOTIDE SEQUENCE</scope>
    <source>
        <strain evidence="2">Rmic-2018</strain>
        <tissue evidence="2">Larvae</tissue>
    </source>
</reference>
<reference evidence="2" key="1">
    <citation type="journal article" date="2020" name="Cell">
        <title>Large-Scale Comparative Analyses of Tick Genomes Elucidate Their Genetic Diversity and Vector Capacities.</title>
        <authorList>
            <consortium name="Tick Genome and Microbiome Consortium (TIGMIC)"/>
            <person name="Jia N."/>
            <person name="Wang J."/>
            <person name="Shi W."/>
            <person name="Du L."/>
            <person name="Sun Y."/>
            <person name="Zhan W."/>
            <person name="Jiang J.F."/>
            <person name="Wang Q."/>
            <person name="Zhang B."/>
            <person name="Ji P."/>
            <person name="Bell-Sakyi L."/>
            <person name="Cui X.M."/>
            <person name="Yuan T.T."/>
            <person name="Jiang B.G."/>
            <person name="Yang W.F."/>
            <person name="Lam T.T."/>
            <person name="Chang Q.C."/>
            <person name="Ding S.J."/>
            <person name="Wang X.J."/>
            <person name="Zhu J.G."/>
            <person name="Ruan X.D."/>
            <person name="Zhao L."/>
            <person name="Wei J.T."/>
            <person name="Ye R.Z."/>
            <person name="Que T.C."/>
            <person name="Du C.H."/>
            <person name="Zhou Y.H."/>
            <person name="Cheng J.X."/>
            <person name="Dai P.F."/>
            <person name="Guo W.B."/>
            <person name="Han X.H."/>
            <person name="Huang E.J."/>
            <person name="Li L.F."/>
            <person name="Wei W."/>
            <person name="Gao Y.C."/>
            <person name="Liu J.Z."/>
            <person name="Shao H.Z."/>
            <person name="Wang X."/>
            <person name="Wang C.C."/>
            <person name="Yang T.C."/>
            <person name="Huo Q.B."/>
            <person name="Li W."/>
            <person name="Chen H.Y."/>
            <person name="Chen S.E."/>
            <person name="Zhou L.G."/>
            <person name="Ni X.B."/>
            <person name="Tian J.H."/>
            <person name="Sheng Y."/>
            <person name="Liu T."/>
            <person name="Pan Y.S."/>
            <person name="Xia L.Y."/>
            <person name="Li J."/>
            <person name="Zhao F."/>
            <person name="Cao W.C."/>
        </authorList>
    </citation>
    <scope>NUCLEOTIDE SEQUENCE</scope>
    <source>
        <strain evidence="2">Rmic-2018</strain>
    </source>
</reference>
<dbReference type="PROSITE" id="PS51450">
    <property type="entry name" value="LRR"/>
    <property type="match status" value="1"/>
</dbReference>
<dbReference type="Gene3D" id="3.80.10.10">
    <property type="entry name" value="Ribonuclease Inhibitor"/>
    <property type="match status" value="2"/>
</dbReference>
<proteinExistence type="predicted"/>
<name>A0A9J6EEK3_RHIMP</name>
<protein>
    <submittedName>
        <fullName evidence="2">Uncharacterized protein</fullName>
    </submittedName>
</protein>
<dbReference type="PANTHER" id="PTHR24114:SF2">
    <property type="entry name" value="F-BOX DOMAIN-CONTAINING PROTEIN-RELATED"/>
    <property type="match status" value="1"/>
</dbReference>
<dbReference type="VEuPathDB" id="VectorBase:LOC119163710"/>
<comment type="caution">
    <text evidence="2">The sequence shown here is derived from an EMBL/GenBank/DDBJ whole genome shotgun (WGS) entry which is preliminary data.</text>
</comment>
<feature type="compositionally biased region" description="Low complexity" evidence="1">
    <location>
        <begin position="126"/>
        <end position="140"/>
    </location>
</feature>
<dbReference type="Proteomes" id="UP000821866">
    <property type="component" value="Chromosome 2"/>
</dbReference>
<keyword evidence="3" id="KW-1185">Reference proteome</keyword>
<accession>A0A9J6EEK3</accession>
<sequence length="524" mass="57046">MCKLAMISSYGVRAGETLAASPGAAGAFEAAAAPALTWLCGVLAGPAGCIDSARVWVRRFVALTITAKIASFQFASVSLAGPSDADDVGWSMAASFSLSPRLSQPISTSKSSSMEANDAKPPGALSDQSASCTSASSIPSWPSEAARIGDMVARTECVRTMKFLEYDMLPEAGTELMKGVCRNSSLELLWLIYNALRFGGACILGEYLSTSSKLRDLSLCHVSRFDEVQLVLIVEGLKTNRSLETLKIQYGHITTTGIDRLTEVLKSNSTLKSLVVSVYGLAQAAARSLGIFLEFNSTLLHVNLRDNDIDESEAMWLATSLKFNTHLETLNLEANYITSLSEGLHINAEGITSIHLDANIYVNGDCLKRLFVSLAKLSRPQSLCFDSPIRIDNSTARRPSNTGARSLSPTDHGYLSLHHKRTRRSAASIEGSQRRNGAKGSAREPSCEAATKRQRRQAEPDAVKALEASAKRQRRQTDPKLRAREAEAKRKKRTLLDMNGADIRFKRECLDRSYGHSFKVCDRL</sequence>
<gene>
    <name evidence="2" type="ORF">HPB51_001420</name>
</gene>
<feature type="compositionally biased region" description="Basic and acidic residues" evidence="1">
    <location>
        <begin position="475"/>
        <end position="488"/>
    </location>
</feature>
<feature type="region of interest" description="Disordered" evidence="1">
    <location>
        <begin position="394"/>
        <end position="492"/>
    </location>
</feature>
<dbReference type="SMART" id="SM00368">
    <property type="entry name" value="LRR_RI"/>
    <property type="match status" value="4"/>
</dbReference>
<feature type="compositionally biased region" description="Polar residues" evidence="1">
    <location>
        <begin position="102"/>
        <end position="115"/>
    </location>
</feature>
<dbReference type="InterPro" id="IPR032675">
    <property type="entry name" value="LRR_dom_sf"/>
</dbReference>
<evidence type="ECO:0000313" key="2">
    <source>
        <dbReference type="EMBL" id="KAH8032722.1"/>
    </source>
</evidence>
<feature type="region of interest" description="Disordered" evidence="1">
    <location>
        <begin position="102"/>
        <end position="140"/>
    </location>
</feature>
<dbReference type="EMBL" id="JABSTU010000004">
    <property type="protein sequence ID" value="KAH8032722.1"/>
    <property type="molecule type" value="Genomic_DNA"/>
</dbReference>
<dbReference type="AlphaFoldDB" id="A0A9J6EEK3"/>
<feature type="compositionally biased region" description="Polar residues" evidence="1">
    <location>
        <begin position="394"/>
        <end position="409"/>
    </location>
</feature>
<evidence type="ECO:0000256" key="1">
    <source>
        <dbReference type="SAM" id="MobiDB-lite"/>
    </source>
</evidence>